<evidence type="ECO:0000256" key="1">
    <source>
        <dbReference type="SAM" id="MobiDB-lite"/>
    </source>
</evidence>
<comment type="caution">
    <text evidence="2">The sequence shown here is derived from an EMBL/GenBank/DDBJ whole genome shotgun (WGS) entry which is preliminary data.</text>
</comment>
<proteinExistence type="predicted"/>
<feature type="region of interest" description="Disordered" evidence="1">
    <location>
        <begin position="262"/>
        <end position="281"/>
    </location>
</feature>
<dbReference type="Proteomes" id="UP000607559">
    <property type="component" value="Unassembled WGS sequence"/>
</dbReference>
<protein>
    <submittedName>
        <fullName evidence="2">Uncharacterized protein</fullName>
    </submittedName>
</protein>
<accession>A0A8J2U938</accession>
<evidence type="ECO:0000313" key="3">
    <source>
        <dbReference type="Proteomes" id="UP000607559"/>
    </source>
</evidence>
<dbReference type="EMBL" id="BMJC01000001">
    <property type="protein sequence ID" value="GGA87938.1"/>
    <property type="molecule type" value="Genomic_DNA"/>
</dbReference>
<evidence type="ECO:0000313" key="2">
    <source>
        <dbReference type="EMBL" id="GGA87938.1"/>
    </source>
</evidence>
<feature type="compositionally biased region" description="Low complexity" evidence="1">
    <location>
        <begin position="262"/>
        <end position="271"/>
    </location>
</feature>
<reference evidence="2" key="1">
    <citation type="journal article" date="2014" name="Int. J. Syst. Evol. Microbiol.">
        <title>Complete genome sequence of Corynebacterium casei LMG S-19264T (=DSM 44701T), isolated from a smear-ripened cheese.</title>
        <authorList>
            <consortium name="US DOE Joint Genome Institute (JGI-PGF)"/>
            <person name="Walter F."/>
            <person name="Albersmeier A."/>
            <person name="Kalinowski J."/>
            <person name="Ruckert C."/>
        </authorList>
    </citation>
    <scope>NUCLEOTIDE SEQUENCE</scope>
    <source>
        <strain evidence="2">CGMCC 1.15448</strain>
    </source>
</reference>
<dbReference type="AlphaFoldDB" id="A0A8J2U938"/>
<organism evidence="2 3">
    <name type="scientific">Puia dinghuensis</name>
    <dbReference type="NCBI Taxonomy" id="1792502"/>
    <lineage>
        <taxon>Bacteria</taxon>
        <taxon>Pseudomonadati</taxon>
        <taxon>Bacteroidota</taxon>
        <taxon>Chitinophagia</taxon>
        <taxon>Chitinophagales</taxon>
        <taxon>Chitinophagaceae</taxon>
        <taxon>Puia</taxon>
    </lineage>
</organism>
<gene>
    <name evidence="2" type="ORF">GCM10011511_08830</name>
</gene>
<sequence length="479" mass="52477">MLLSCSVVFGQTGDTALSGINKLSAKTFDRIGAWAARTEKRITRQTAKHLDQLAKQESRLEKALYGRDSGAAKRLFGGSQQQYRAMLTTLLSSSSTNHLPALKEYLPVVDSLHAALHFLGGPGATTAGLSLGKLEAIGSAAGQLQQLEGRWQQARDVESFIRQREQQLSGQLTGQGLSKSLLRINKSAFYFQQQLVEYKSLLADRDRLQQKVLNSLRNSPAFQHFMQTNSYVGRMFSLPENYGSPASLSGLQTKTMVQQRLGLGQGSSRPSGGSGAEPGQFLQQKVDNGQQQLGLLKSKLRSLGNFSGGGDVVMPRFTPNDQKVKTFLHRIEYGVNLQTQQSYGIMPATADLGLLLGYKLSSKATIGVGGSYNIGLKGGLGHLSYSGQGAGIRSYIDVRARGSLWLTGGWEYNYVRGFSTWRDLSHWNEWQKSALFGLSKKFKLSAARTSSLQLLFDALYKQHVPASSPLIFRVGYSFN</sequence>
<keyword evidence="3" id="KW-1185">Reference proteome</keyword>
<reference evidence="2" key="2">
    <citation type="submission" date="2020-09" db="EMBL/GenBank/DDBJ databases">
        <authorList>
            <person name="Sun Q."/>
            <person name="Zhou Y."/>
        </authorList>
    </citation>
    <scope>NUCLEOTIDE SEQUENCE</scope>
    <source>
        <strain evidence="2">CGMCC 1.15448</strain>
    </source>
</reference>
<name>A0A8J2U938_9BACT</name>